<protein>
    <submittedName>
        <fullName evidence="1">Uncharacterized protein</fullName>
    </submittedName>
</protein>
<dbReference type="AlphaFoldDB" id="A0A7K1TK10"/>
<dbReference type="RefSeq" id="WP_157569158.1">
    <property type="nucleotide sequence ID" value="NZ_WQKZ01000006.1"/>
</dbReference>
<evidence type="ECO:0000313" key="2">
    <source>
        <dbReference type="Proteomes" id="UP000441336"/>
    </source>
</evidence>
<name>A0A7K1TK10_9BACT</name>
<dbReference type="EMBL" id="WQKZ01000006">
    <property type="protein sequence ID" value="MVN78744.1"/>
    <property type="molecule type" value="Genomic_DNA"/>
</dbReference>
<organism evidence="1 2">
    <name type="scientific">Hymenobacter ginkgonis</name>
    <dbReference type="NCBI Taxonomy" id="2682976"/>
    <lineage>
        <taxon>Bacteria</taxon>
        <taxon>Pseudomonadati</taxon>
        <taxon>Bacteroidota</taxon>
        <taxon>Cytophagia</taxon>
        <taxon>Cytophagales</taxon>
        <taxon>Hymenobacteraceae</taxon>
        <taxon>Hymenobacter</taxon>
    </lineage>
</organism>
<sequence length="59" mass="6113">MNQIAPPSFTETRPAARVIAGGCQGCWATGYCAAYTLVGPQPPLACPLEPKATCRASCD</sequence>
<comment type="caution">
    <text evidence="1">The sequence shown here is derived from an EMBL/GenBank/DDBJ whole genome shotgun (WGS) entry which is preliminary data.</text>
</comment>
<dbReference type="Proteomes" id="UP000441336">
    <property type="component" value="Unassembled WGS sequence"/>
</dbReference>
<gene>
    <name evidence="1" type="ORF">GO988_20620</name>
</gene>
<reference evidence="1 2" key="1">
    <citation type="submission" date="2019-12" db="EMBL/GenBank/DDBJ databases">
        <title>Hymenobacter sp. HMF4947 Genome sequencing and assembly.</title>
        <authorList>
            <person name="Kang H."/>
            <person name="Cha I."/>
            <person name="Kim H."/>
            <person name="Joh K."/>
        </authorList>
    </citation>
    <scope>NUCLEOTIDE SEQUENCE [LARGE SCALE GENOMIC DNA]</scope>
    <source>
        <strain evidence="1 2">HMF4947</strain>
    </source>
</reference>
<evidence type="ECO:0000313" key="1">
    <source>
        <dbReference type="EMBL" id="MVN78744.1"/>
    </source>
</evidence>
<accession>A0A7K1TK10</accession>
<proteinExistence type="predicted"/>
<keyword evidence="2" id="KW-1185">Reference proteome</keyword>